<keyword evidence="1 3" id="KW-0518">Myosin</keyword>
<keyword evidence="3" id="KW-0009">Actin-binding</keyword>
<dbReference type="EMBL" id="QGKV02002055">
    <property type="protein sequence ID" value="KAF3495471.1"/>
    <property type="molecule type" value="Genomic_DNA"/>
</dbReference>
<dbReference type="SUPFAM" id="SSF52540">
    <property type="entry name" value="P-loop containing nucleoside triphosphate hydrolases"/>
    <property type="match status" value="1"/>
</dbReference>
<dbReference type="Gene3D" id="1.10.510.10">
    <property type="entry name" value="Transferase(Phosphotransferase) domain 1"/>
    <property type="match status" value="1"/>
</dbReference>
<dbReference type="Proteomes" id="UP000266723">
    <property type="component" value="Unassembled WGS sequence"/>
</dbReference>
<keyword evidence="2" id="KW-0505">Motor protein</keyword>
<dbReference type="InterPro" id="IPR011009">
    <property type="entry name" value="Kinase-like_dom_sf"/>
</dbReference>
<reference evidence="5 6" key="1">
    <citation type="journal article" date="2020" name="BMC Genomics">
        <title>Intraspecific diversification of the crop wild relative Brassica cretica Lam. using demographic model selection.</title>
        <authorList>
            <person name="Kioukis A."/>
            <person name="Michalopoulou V.A."/>
            <person name="Briers L."/>
            <person name="Pirintsos S."/>
            <person name="Studholme D.J."/>
            <person name="Pavlidis P."/>
            <person name="Sarris P.F."/>
        </authorList>
    </citation>
    <scope>NUCLEOTIDE SEQUENCE [LARGE SCALE GENOMIC DNA]</scope>
    <source>
        <strain evidence="6">cv. PFS-1207/04</strain>
    </source>
</reference>
<evidence type="ECO:0000313" key="6">
    <source>
        <dbReference type="Proteomes" id="UP000266723"/>
    </source>
</evidence>
<dbReference type="SUPFAM" id="SSF56112">
    <property type="entry name" value="Protein kinase-like (PK-like)"/>
    <property type="match status" value="1"/>
</dbReference>
<name>A0ABQ7ADK3_BRACR</name>
<comment type="caution">
    <text evidence="3">Lacks conserved residue(s) required for the propagation of feature annotation.</text>
</comment>
<dbReference type="InterPro" id="IPR006462">
    <property type="entry name" value="MS5"/>
</dbReference>
<dbReference type="Pfam" id="PF04776">
    <property type="entry name" value="protein_MS5"/>
    <property type="match status" value="1"/>
</dbReference>
<dbReference type="InterPro" id="IPR050167">
    <property type="entry name" value="Ser_Thr_protein_kinase"/>
</dbReference>
<evidence type="ECO:0000256" key="1">
    <source>
        <dbReference type="ARBA" id="ARBA00023123"/>
    </source>
</evidence>
<evidence type="ECO:0000313" key="5">
    <source>
        <dbReference type="EMBL" id="KAF3495471.1"/>
    </source>
</evidence>
<keyword evidence="6" id="KW-1185">Reference proteome</keyword>
<evidence type="ECO:0000256" key="3">
    <source>
        <dbReference type="PROSITE-ProRule" id="PRU00782"/>
    </source>
</evidence>
<dbReference type="InterPro" id="IPR001609">
    <property type="entry name" value="Myosin_head_motor_dom-like"/>
</dbReference>
<comment type="similarity">
    <text evidence="3">Belongs to the TRAFAC class myosin-kinesin ATPase superfamily. Myosin family.</text>
</comment>
<feature type="domain" description="Myosin motor" evidence="4">
    <location>
        <begin position="50"/>
        <end position="92"/>
    </location>
</feature>
<dbReference type="PANTHER" id="PTHR23257">
    <property type="entry name" value="SERINE-THREONINE PROTEIN KINASE"/>
    <property type="match status" value="1"/>
</dbReference>
<dbReference type="Pfam" id="PF00063">
    <property type="entry name" value="Myosin_head"/>
    <property type="match status" value="1"/>
</dbReference>
<gene>
    <name evidence="5" type="ORF">DY000_02053044</name>
</gene>
<comment type="caution">
    <text evidence="5">The sequence shown here is derived from an EMBL/GenBank/DDBJ whole genome shotgun (WGS) entry which is preliminary data.</text>
</comment>
<dbReference type="PROSITE" id="PS51456">
    <property type="entry name" value="MYOSIN_MOTOR"/>
    <property type="match status" value="1"/>
</dbReference>
<dbReference type="InterPro" id="IPR001245">
    <property type="entry name" value="Ser-Thr/Tyr_kinase_cat_dom"/>
</dbReference>
<evidence type="ECO:0000256" key="2">
    <source>
        <dbReference type="ARBA" id="ARBA00023175"/>
    </source>
</evidence>
<evidence type="ECO:0000259" key="4">
    <source>
        <dbReference type="PROSITE" id="PS51456"/>
    </source>
</evidence>
<dbReference type="Gene3D" id="3.40.850.10">
    <property type="entry name" value="Kinesin motor domain"/>
    <property type="match status" value="1"/>
</dbReference>
<dbReference type="Pfam" id="PF07714">
    <property type="entry name" value="PK_Tyr_Ser-Thr"/>
    <property type="match status" value="1"/>
</dbReference>
<dbReference type="NCBIfam" id="TIGR01572">
    <property type="entry name" value="A_thl_para_3677"/>
    <property type="match status" value="1"/>
</dbReference>
<dbReference type="InterPro" id="IPR027417">
    <property type="entry name" value="P-loop_NTPase"/>
</dbReference>
<sequence>MGTPVNMIVGSHVWVEEDSDVAWIDGEVEQLTGKEVITAKLSKIYPTPAGGVDDLTKLSYLHEPGVLQNLKIRYELNEIYTYTGNIVIAINPWPLSADSAKQGDMPVPSLEDLESNHGTRGFEAVVVNRPIDPSLDEFLQIAQWHMGRSAKDYSIVSARWTEKSTEFKAALNTCVFPLGFFQPLALESDMSLADNICGASVSKYLCSVLADSVRLLCRLVKGNHYTSNEDDAPEWMAPEVLRNEPSNEKCDVYSFGVILWELATLRSPWRGMNPMQEVGGVGFQNRGLERSQRNLILWWEESSWNVGKPDGSAEAFEPARASFTTIVFNCEYMKDGKAVMLCLYYWVINLVSSLTHNGKNLKFCKLKSFNMRINCGASSYYITLDARSGFQKFPFQVLVNERMIGCLDLAVSIARPRTHVSPKPYLRRHCEPARLDTEFNPLPDWPPEIDFSDAKRFYMVNKSELQNNGWISLYLELALVSHVRDLTDTVDDVKPPTLDSKNVVIYIVYRDFATGEPCDSKAIVRRSFNEATGGLKFVGDYWSEEKKALSTETASVVEVTEKRSMHLSGGEKTEKRCKKKKRLGVHRLWRLSDPRCHQAYKRRASARHPQ</sequence>
<dbReference type="InterPro" id="IPR036961">
    <property type="entry name" value="Kinesin_motor_dom_sf"/>
</dbReference>
<proteinExistence type="inferred from homology"/>
<protein>
    <recommendedName>
        <fullName evidence="4">Myosin motor domain-containing protein</fullName>
    </recommendedName>
</protein>
<dbReference type="PANTHER" id="PTHR23257:SF906">
    <property type="entry name" value="(RICE GENOME ANNOTATION PROJECT) MAP3K DELTA-1 PROTEIN KINASE"/>
    <property type="match status" value="1"/>
</dbReference>
<accession>A0ABQ7ADK3</accession>
<organism evidence="5 6">
    <name type="scientific">Brassica cretica</name>
    <name type="common">Mustard</name>
    <dbReference type="NCBI Taxonomy" id="69181"/>
    <lineage>
        <taxon>Eukaryota</taxon>
        <taxon>Viridiplantae</taxon>
        <taxon>Streptophyta</taxon>
        <taxon>Embryophyta</taxon>
        <taxon>Tracheophyta</taxon>
        <taxon>Spermatophyta</taxon>
        <taxon>Magnoliopsida</taxon>
        <taxon>eudicotyledons</taxon>
        <taxon>Gunneridae</taxon>
        <taxon>Pentapetalae</taxon>
        <taxon>rosids</taxon>
        <taxon>malvids</taxon>
        <taxon>Brassicales</taxon>
        <taxon>Brassicaceae</taxon>
        <taxon>Brassiceae</taxon>
        <taxon>Brassica</taxon>
    </lineage>
</organism>